<evidence type="ECO:0000313" key="11">
    <source>
        <dbReference type="EMBL" id="QEG34176.1"/>
    </source>
</evidence>
<dbReference type="GO" id="GO:0005198">
    <property type="term" value="F:structural molecule activity"/>
    <property type="evidence" value="ECO:0007669"/>
    <property type="project" value="UniProtKB-UniRule"/>
</dbReference>
<dbReference type="Pfam" id="PF22638">
    <property type="entry name" value="FlgK_D1"/>
    <property type="match status" value="1"/>
</dbReference>
<evidence type="ECO:0000256" key="2">
    <source>
        <dbReference type="ARBA" id="ARBA00004613"/>
    </source>
</evidence>
<comment type="similarity">
    <text evidence="3 7">Belongs to the flagella basal body rod proteins family.</text>
</comment>
<evidence type="ECO:0000259" key="8">
    <source>
        <dbReference type="Pfam" id="PF00460"/>
    </source>
</evidence>
<dbReference type="KEGG" id="bgok:Pr1d_14490"/>
<evidence type="ECO:0000256" key="4">
    <source>
        <dbReference type="ARBA" id="ARBA00016244"/>
    </source>
</evidence>
<feature type="domain" description="Flagellar basal body rod protein N-terminal" evidence="8">
    <location>
        <begin position="7"/>
        <end position="36"/>
    </location>
</feature>
<evidence type="ECO:0000256" key="5">
    <source>
        <dbReference type="ARBA" id="ARBA00022525"/>
    </source>
</evidence>
<evidence type="ECO:0000313" key="12">
    <source>
        <dbReference type="Proteomes" id="UP000323917"/>
    </source>
</evidence>
<dbReference type="GO" id="GO:0044780">
    <property type="term" value="P:bacterial-type flagellum assembly"/>
    <property type="evidence" value="ECO:0007669"/>
    <property type="project" value="InterPro"/>
</dbReference>
<dbReference type="InterPro" id="IPR053927">
    <property type="entry name" value="FlgK_helical"/>
</dbReference>
<protein>
    <recommendedName>
        <fullName evidence="4 7">Flagellar hook-associated protein 1</fullName>
        <shortName evidence="7">HAP1</shortName>
    </recommendedName>
</protein>
<gene>
    <name evidence="7" type="primary">flgK</name>
    <name evidence="11" type="ORF">Pr1d_14490</name>
</gene>
<evidence type="ECO:0000259" key="10">
    <source>
        <dbReference type="Pfam" id="PF22638"/>
    </source>
</evidence>
<dbReference type="PANTHER" id="PTHR30033:SF2">
    <property type="entry name" value="FLAGELLAR HOOK PROTEIN"/>
    <property type="match status" value="1"/>
</dbReference>
<dbReference type="InterPro" id="IPR001444">
    <property type="entry name" value="Flag_bb_rod_N"/>
</dbReference>
<dbReference type="InterPro" id="IPR019776">
    <property type="entry name" value="Flagellar_basal_body_rod_CS"/>
</dbReference>
<dbReference type="NCBIfam" id="TIGR02492">
    <property type="entry name" value="flgK_ends"/>
    <property type="match status" value="1"/>
</dbReference>
<dbReference type="OrthoDB" id="9802553at2"/>
<dbReference type="PRINTS" id="PR01005">
    <property type="entry name" value="FLGHOOKAP1"/>
</dbReference>
<dbReference type="Pfam" id="PF00460">
    <property type="entry name" value="Flg_bb_rod"/>
    <property type="match status" value="1"/>
</dbReference>
<dbReference type="PROSITE" id="PS00588">
    <property type="entry name" value="FLAGELLA_BB_ROD"/>
    <property type="match status" value="1"/>
</dbReference>
<dbReference type="RefSeq" id="WP_148072858.1">
    <property type="nucleotide sequence ID" value="NZ_CP042913.1"/>
</dbReference>
<keyword evidence="12" id="KW-1185">Reference proteome</keyword>
<organism evidence="11 12">
    <name type="scientific">Bythopirellula goksoeyrii</name>
    <dbReference type="NCBI Taxonomy" id="1400387"/>
    <lineage>
        <taxon>Bacteria</taxon>
        <taxon>Pseudomonadati</taxon>
        <taxon>Planctomycetota</taxon>
        <taxon>Planctomycetia</taxon>
        <taxon>Pirellulales</taxon>
        <taxon>Lacipirellulaceae</taxon>
        <taxon>Bythopirellula</taxon>
    </lineage>
</organism>
<feature type="domain" description="Flagellar basal-body/hook protein C-terminal" evidence="9">
    <location>
        <begin position="534"/>
        <end position="573"/>
    </location>
</feature>
<comment type="subcellular location">
    <subcellularLocation>
        <location evidence="1 7">Bacterial flagellum</location>
    </subcellularLocation>
    <subcellularLocation>
        <location evidence="2 7">Secreted</location>
    </subcellularLocation>
</comment>
<evidence type="ECO:0000256" key="6">
    <source>
        <dbReference type="ARBA" id="ARBA00023143"/>
    </source>
</evidence>
<evidence type="ECO:0000256" key="7">
    <source>
        <dbReference type="RuleBase" id="RU362065"/>
    </source>
</evidence>
<reference evidence="11 12" key="1">
    <citation type="submission" date="2019-08" db="EMBL/GenBank/DDBJ databases">
        <title>Deep-cultivation of Planctomycetes and their phenomic and genomic characterization uncovers novel biology.</title>
        <authorList>
            <person name="Wiegand S."/>
            <person name="Jogler M."/>
            <person name="Boedeker C."/>
            <person name="Pinto D."/>
            <person name="Vollmers J."/>
            <person name="Rivas-Marin E."/>
            <person name="Kohn T."/>
            <person name="Peeters S.H."/>
            <person name="Heuer A."/>
            <person name="Rast P."/>
            <person name="Oberbeckmann S."/>
            <person name="Bunk B."/>
            <person name="Jeske O."/>
            <person name="Meyerdierks A."/>
            <person name="Storesund J.E."/>
            <person name="Kallscheuer N."/>
            <person name="Luecker S."/>
            <person name="Lage O.M."/>
            <person name="Pohl T."/>
            <person name="Merkel B.J."/>
            <person name="Hornburger P."/>
            <person name="Mueller R.-W."/>
            <person name="Bruemmer F."/>
            <person name="Labrenz M."/>
            <person name="Spormann A.M."/>
            <person name="Op den Camp H."/>
            <person name="Overmann J."/>
            <person name="Amann R."/>
            <person name="Jetten M.S.M."/>
            <person name="Mascher T."/>
            <person name="Medema M.H."/>
            <person name="Devos D.P."/>
            <person name="Kaster A.-K."/>
            <person name="Ovreas L."/>
            <person name="Rohde M."/>
            <person name="Galperin M.Y."/>
            <person name="Jogler C."/>
        </authorList>
    </citation>
    <scope>NUCLEOTIDE SEQUENCE [LARGE SCALE GENOMIC DNA]</scope>
    <source>
        <strain evidence="11 12">Pr1d</strain>
    </source>
</reference>
<sequence length="573" mass="61069">MSIFGSLQMAGNTLQAMQIGLHVVGNNIANANTPGYVRERAIFTPAPVQKIGNLTLGLGVEVAGIEQVIDKFLETRLRDAGSDLASAEVQEKVFNDLQAIIGELTDVDISSALTQFFNGIENVTSAPENVGIRDLVVKDGVSLTQRINSLDRRIKGVHADLSSRVQSIATEINTLTEEIRKLNLQIVTIEGGGTTGSDAGGLRSQRSVALTKLANLVDIKATEGETGVVNISLNGELLVFDGTSRKVESVGVEEDGVNTTRVRFVDNKSHLQVGGGELHGVYEARDNVLGSFLESFDNFAASLAFEFNKLYSQGQGIEGFTEVTSTARVDDPDVALNKAGLDFTPVNGSLQVLIRNRKDDVTKTHDIRIDLNGLDGNDTTLRSLAAELDAIEGLSARVDLDNRLVLESETNDIDFSFGIENPSDESGTLAALGINTFFTGSTARELNVNSQLRDGSGAGAKFAASTQGINEGSQNAIRLVALYDESLTTLDGSSIRGLYDTIINETTQGATISSAVADGFRVFAGTLEASSQAVSGVNIDEEAIDMILLQQTYQASARYISTLAQLLDTLINL</sequence>
<feature type="domain" description="Flagellar hook-associated protein FlgK helical" evidence="10">
    <location>
        <begin position="95"/>
        <end position="319"/>
    </location>
</feature>
<dbReference type="SUPFAM" id="SSF64518">
    <property type="entry name" value="Phase 1 flagellin"/>
    <property type="match status" value="1"/>
</dbReference>
<dbReference type="PANTHER" id="PTHR30033">
    <property type="entry name" value="FLAGELLAR HOOK-ASSOCIATED PROTEIN 1"/>
    <property type="match status" value="1"/>
</dbReference>
<evidence type="ECO:0000259" key="9">
    <source>
        <dbReference type="Pfam" id="PF06429"/>
    </source>
</evidence>
<keyword evidence="5 7" id="KW-0964">Secreted</keyword>
<dbReference type="GO" id="GO:0005576">
    <property type="term" value="C:extracellular region"/>
    <property type="evidence" value="ECO:0007669"/>
    <property type="project" value="UniProtKB-SubCell"/>
</dbReference>
<dbReference type="InterPro" id="IPR002371">
    <property type="entry name" value="FlgK"/>
</dbReference>
<dbReference type="Proteomes" id="UP000323917">
    <property type="component" value="Chromosome"/>
</dbReference>
<dbReference type="GO" id="GO:0009424">
    <property type="term" value="C:bacterial-type flagellum hook"/>
    <property type="evidence" value="ECO:0007669"/>
    <property type="project" value="UniProtKB-UniRule"/>
</dbReference>
<keyword evidence="11" id="KW-0282">Flagellum</keyword>
<evidence type="ECO:0000256" key="3">
    <source>
        <dbReference type="ARBA" id="ARBA00009677"/>
    </source>
</evidence>
<accession>A0A5B9QB90</accession>
<dbReference type="InterPro" id="IPR010930">
    <property type="entry name" value="Flg_bb/hook_C_dom"/>
</dbReference>
<keyword evidence="6 7" id="KW-0975">Bacterial flagellum</keyword>
<keyword evidence="11" id="KW-0969">Cilium</keyword>
<keyword evidence="11" id="KW-0966">Cell projection</keyword>
<proteinExistence type="inferred from homology"/>
<name>A0A5B9QB90_9BACT</name>
<evidence type="ECO:0000256" key="1">
    <source>
        <dbReference type="ARBA" id="ARBA00004365"/>
    </source>
</evidence>
<dbReference type="Pfam" id="PF06429">
    <property type="entry name" value="Flg_bbr_C"/>
    <property type="match status" value="1"/>
</dbReference>
<dbReference type="EMBL" id="CP042913">
    <property type="protein sequence ID" value="QEG34176.1"/>
    <property type="molecule type" value="Genomic_DNA"/>
</dbReference>
<dbReference type="AlphaFoldDB" id="A0A5B9QB90"/>